<accession>A0A834X8P0</accession>
<feature type="compositionally biased region" description="Basic and acidic residues" evidence="1">
    <location>
        <begin position="72"/>
        <end position="82"/>
    </location>
</feature>
<dbReference type="AlphaFoldDB" id="A0A834X8P0"/>
<feature type="compositionally biased region" description="Basic residues" evidence="1">
    <location>
        <begin position="44"/>
        <end position="63"/>
    </location>
</feature>
<gene>
    <name evidence="2" type="ORF">G2W53_008081</name>
</gene>
<organism evidence="2 3">
    <name type="scientific">Senna tora</name>
    <dbReference type="NCBI Taxonomy" id="362788"/>
    <lineage>
        <taxon>Eukaryota</taxon>
        <taxon>Viridiplantae</taxon>
        <taxon>Streptophyta</taxon>
        <taxon>Embryophyta</taxon>
        <taxon>Tracheophyta</taxon>
        <taxon>Spermatophyta</taxon>
        <taxon>Magnoliopsida</taxon>
        <taxon>eudicotyledons</taxon>
        <taxon>Gunneridae</taxon>
        <taxon>Pentapetalae</taxon>
        <taxon>rosids</taxon>
        <taxon>fabids</taxon>
        <taxon>Fabales</taxon>
        <taxon>Fabaceae</taxon>
        <taxon>Caesalpinioideae</taxon>
        <taxon>Cassia clade</taxon>
        <taxon>Senna</taxon>
    </lineage>
</organism>
<evidence type="ECO:0000313" key="3">
    <source>
        <dbReference type="Proteomes" id="UP000634136"/>
    </source>
</evidence>
<feature type="region of interest" description="Disordered" evidence="1">
    <location>
        <begin position="41"/>
        <end position="89"/>
    </location>
</feature>
<evidence type="ECO:0000256" key="1">
    <source>
        <dbReference type="SAM" id="MobiDB-lite"/>
    </source>
</evidence>
<name>A0A834X8P0_9FABA</name>
<keyword evidence="3" id="KW-1185">Reference proteome</keyword>
<dbReference type="Proteomes" id="UP000634136">
    <property type="component" value="Unassembled WGS sequence"/>
</dbReference>
<comment type="caution">
    <text evidence="2">The sequence shown here is derived from an EMBL/GenBank/DDBJ whole genome shotgun (WGS) entry which is preliminary data.</text>
</comment>
<evidence type="ECO:0000313" key="2">
    <source>
        <dbReference type="EMBL" id="KAF7839599.1"/>
    </source>
</evidence>
<protein>
    <submittedName>
        <fullName evidence="2">Uncharacterized protein</fullName>
    </submittedName>
</protein>
<reference evidence="2" key="1">
    <citation type="submission" date="2020-09" db="EMBL/GenBank/DDBJ databases">
        <title>Genome-Enabled Discovery of Anthraquinone Biosynthesis in Senna tora.</title>
        <authorList>
            <person name="Kang S.-H."/>
            <person name="Pandey R.P."/>
            <person name="Lee C.-M."/>
            <person name="Sim J.-S."/>
            <person name="Jeong J.-T."/>
            <person name="Choi B.-S."/>
            <person name="Jung M."/>
            <person name="Ginzburg D."/>
            <person name="Zhao K."/>
            <person name="Won S.Y."/>
            <person name="Oh T.-J."/>
            <person name="Yu Y."/>
            <person name="Kim N.-H."/>
            <person name="Lee O.R."/>
            <person name="Lee T.-H."/>
            <person name="Bashyal P."/>
            <person name="Kim T.-S."/>
            <person name="Lee W.-H."/>
            <person name="Kawkins C."/>
            <person name="Kim C.-K."/>
            <person name="Kim J.S."/>
            <person name="Ahn B.O."/>
            <person name="Rhee S.Y."/>
            <person name="Sohng J.K."/>
        </authorList>
    </citation>
    <scope>NUCLEOTIDE SEQUENCE</scope>
    <source>
        <tissue evidence="2">Leaf</tissue>
    </source>
</reference>
<dbReference type="EMBL" id="JAAIUW010000003">
    <property type="protein sequence ID" value="KAF7839599.1"/>
    <property type="molecule type" value="Genomic_DNA"/>
</dbReference>
<proteinExistence type="predicted"/>
<sequence length="192" mass="21610">MDTLDALFTDPLCMEYLNLLFGGETIKEMLDSARLLPIMEKGPSKARKRKKSRYWKRTRKKKIGPPCTKEPLQPDKEKEAMKAAEPSPDPLNDESFKLEWLFANDLLLTESSNKKFNPHHKASLITSSCTPDHIIVNISESVGEGQSDALVATSIKILNRICPKLATVSSVASETTRHRGKVNVNQNVRYNE</sequence>